<reference evidence="3" key="1">
    <citation type="submission" date="2016-11" db="UniProtKB">
        <authorList>
            <consortium name="WormBaseParasite"/>
        </authorList>
    </citation>
    <scope>IDENTIFICATION</scope>
</reference>
<accession>A0A1I8BJL3</accession>
<dbReference type="Pfam" id="PF02170">
    <property type="entry name" value="PAZ"/>
    <property type="match status" value="1"/>
</dbReference>
<dbReference type="Gene3D" id="2.170.260.10">
    <property type="entry name" value="paz domain"/>
    <property type="match status" value="1"/>
</dbReference>
<dbReference type="AlphaFoldDB" id="A0A1I8BJL3"/>
<evidence type="ECO:0000259" key="1">
    <source>
        <dbReference type="Pfam" id="PF02170"/>
    </source>
</evidence>
<dbReference type="Gene3D" id="3.40.50.2300">
    <property type="match status" value="1"/>
</dbReference>
<name>A0A1I8BJL3_MELHA</name>
<protein>
    <submittedName>
        <fullName evidence="3">PAZ domain-containing protein</fullName>
    </submittedName>
</protein>
<evidence type="ECO:0000313" key="2">
    <source>
        <dbReference type="Proteomes" id="UP000095281"/>
    </source>
</evidence>
<dbReference type="SUPFAM" id="SSF53098">
    <property type="entry name" value="Ribonuclease H-like"/>
    <property type="match status" value="1"/>
</dbReference>
<dbReference type="InterPro" id="IPR036085">
    <property type="entry name" value="PAZ_dom_sf"/>
</dbReference>
<proteinExistence type="predicted"/>
<keyword evidence="2" id="KW-1185">Reference proteome</keyword>
<organism evidence="2 3">
    <name type="scientific">Meloidogyne hapla</name>
    <name type="common">Root-knot nematode worm</name>
    <dbReference type="NCBI Taxonomy" id="6305"/>
    <lineage>
        <taxon>Eukaryota</taxon>
        <taxon>Metazoa</taxon>
        <taxon>Ecdysozoa</taxon>
        <taxon>Nematoda</taxon>
        <taxon>Chromadorea</taxon>
        <taxon>Rhabditida</taxon>
        <taxon>Tylenchina</taxon>
        <taxon>Tylenchomorpha</taxon>
        <taxon>Tylenchoidea</taxon>
        <taxon>Meloidogynidae</taxon>
        <taxon>Meloidogyninae</taxon>
        <taxon>Meloidogyne</taxon>
    </lineage>
</organism>
<sequence length="213" mass="24756">MSLAEYFFWKYKIKLEYLDLPCIKSNSYLPPGKKPEVFPLEVLNVMANSMLPGQRMEAINKLANELGLFHNKNPVLVAFGISVDQKSNRIFIGVRPLPRLRFKNRVVEPDRVKGEWRRDGSRLPYLQSVAQLNNWIILCSNRDGEVVDRFARMLLEMGRQKGMQLAEPEIVPFSCSENNDRDWSTKFEQCAVNHIQFIMLVDMKRLDTHGLLK</sequence>
<dbReference type="InterPro" id="IPR003100">
    <property type="entry name" value="PAZ_dom"/>
</dbReference>
<dbReference type="GO" id="GO:0003723">
    <property type="term" value="F:RNA binding"/>
    <property type="evidence" value="ECO:0007669"/>
    <property type="project" value="InterPro"/>
</dbReference>
<dbReference type="PANTHER" id="PTHR22891">
    <property type="entry name" value="EUKARYOTIC TRANSLATION INITIATION FACTOR 2C"/>
    <property type="match status" value="1"/>
</dbReference>
<dbReference type="WBParaSite" id="MhA1_Contig271.frz3.gene46">
    <property type="protein sequence ID" value="MhA1_Contig271.frz3.gene46"/>
    <property type="gene ID" value="MhA1_Contig271.frz3.gene46"/>
</dbReference>
<dbReference type="InterPro" id="IPR012337">
    <property type="entry name" value="RNaseH-like_sf"/>
</dbReference>
<feature type="domain" description="PAZ" evidence="1">
    <location>
        <begin position="2"/>
        <end position="57"/>
    </location>
</feature>
<dbReference type="Proteomes" id="UP000095281">
    <property type="component" value="Unplaced"/>
</dbReference>
<dbReference type="SUPFAM" id="SSF101690">
    <property type="entry name" value="PAZ domain"/>
    <property type="match status" value="1"/>
</dbReference>
<evidence type="ECO:0000313" key="3">
    <source>
        <dbReference type="WBParaSite" id="MhA1_Contig271.frz3.gene46"/>
    </source>
</evidence>